<dbReference type="SMART" id="SM01156">
    <property type="entry name" value="DUF1716"/>
    <property type="match status" value="1"/>
</dbReference>
<feature type="domain" description="Beta-catenin-like protein 1 N-terminal" evidence="7">
    <location>
        <begin position="134"/>
        <end position="243"/>
    </location>
</feature>
<keyword evidence="2" id="KW-0597">Phosphoprotein</keyword>
<dbReference type="Pfam" id="PF08216">
    <property type="entry name" value="CTNNBL"/>
    <property type="match status" value="1"/>
</dbReference>
<dbReference type="PANTHER" id="PTHR14978:SF0">
    <property type="entry name" value="BETA-CATENIN-LIKE PROTEIN 1"/>
    <property type="match status" value="1"/>
</dbReference>
<evidence type="ECO:0000313" key="8">
    <source>
        <dbReference type="EMBL" id="KIR76187.1"/>
    </source>
</evidence>
<evidence type="ECO:0000256" key="1">
    <source>
        <dbReference type="ARBA" id="ARBA00004123"/>
    </source>
</evidence>
<dbReference type="InterPro" id="IPR011989">
    <property type="entry name" value="ARM-like"/>
</dbReference>
<evidence type="ECO:0000256" key="6">
    <source>
        <dbReference type="SAM" id="MobiDB-lite"/>
    </source>
</evidence>
<keyword evidence="4" id="KW-0175">Coiled coil</keyword>
<evidence type="ECO:0000256" key="3">
    <source>
        <dbReference type="ARBA" id="ARBA00022737"/>
    </source>
</evidence>
<organism evidence="8 9">
    <name type="scientific">Cryptococcus gattii EJB2</name>
    <dbReference type="NCBI Taxonomy" id="1296103"/>
    <lineage>
        <taxon>Eukaryota</taxon>
        <taxon>Fungi</taxon>
        <taxon>Dikarya</taxon>
        <taxon>Basidiomycota</taxon>
        <taxon>Agaricomycotina</taxon>
        <taxon>Tremellomycetes</taxon>
        <taxon>Tremellales</taxon>
        <taxon>Cryptococcaceae</taxon>
        <taxon>Cryptococcus</taxon>
        <taxon>Cryptococcus gattii species complex</taxon>
    </lineage>
</organism>
<gene>
    <name evidence="8" type="ORF">I306_06877</name>
</gene>
<feature type="region of interest" description="Disordered" evidence="6">
    <location>
        <begin position="49"/>
        <end position="100"/>
    </location>
</feature>
<dbReference type="Gene3D" id="1.25.10.10">
    <property type="entry name" value="Leucine-rich Repeat Variant"/>
    <property type="match status" value="1"/>
</dbReference>
<keyword evidence="5" id="KW-0539">Nucleus</keyword>
<keyword evidence="9" id="KW-1185">Reference proteome</keyword>
<dbReference type="PANTHER" id="PTHR14978">
    <property type="entry name" value="BETA-CATENIN-LIKE PROTEIN 1 NUCLEAR ASSOCIATED PROTEIN"/>
    <property type="match status" value="1"/>
</dbReference>
<name>A0ABR5BKL9_9TREE</name>
<proteinExistence type="predicted"/>
<dbReference type="InterPro" id="IPR039678">
    <property type="entry name" value="CTNNBL1"/>
</dbReference>
<dbReference type="EMBL" id="KN848812">
    <property type="protein sequence ID" value="KIR76187.1"/>
    <property type="molecule type" value="Genomic_DNA"/>
</dbReference>
<reference evidence="8 9" key="1">
    <citation type="submission" date="2015-01" db="EMBL/GenBank/DDBJ databases">
        <title>The Genome Sequence of Cryptococcus gattii EJB2.</title>
        <authorList>
            <consortium name="The Broad Institute Genomics Platform"/>
            <person name="Cuomo C."/>
            <person name="Litvintseva A."/>
            <person name="Chen Y."/>
            <person name="Heitman J."/>
            <person name="Sun S."/>
            <person name="Springer D."/>
            <person name="Dromer F."/>
            <person name="Young S."/>
            <person name="Zeng Q."/>
            <person name="Gargeya S."/>
            <person name="Abouelleil A."/>
            <person name="Alvarado L."/>
            <person name="Chapman S.B."/>
            <person name="Gainer-Dewar J."/>
            <person name="Goldberg J."/>
            <person name="Griggs A."/>
            <person name="Gujja S."/>
            <person name="Hansen M."/>
            <person name="Howarth C."/>
            <person name="Imamovic A."/>
            <person name="Larimer J."/>
            <person name="Murphy C."/>
            <person name="Naylor J."/>
            <person name="Pearson M."/>
            <person name="Priest M."/>
            <person name="Roberts A."/>
            <person name="Saif S."/>
            <person name="Shea T."/>
            <person name="Sykes S."/>
            <person name="Wortman J."/>
            <person name="Nusbaum C."/>
            <person name="Birren B."/>
        </authorList>
    </citation>
    <scope>NUCLEOTIDE SEQUENCE [LARGE SCALE GENOMIC DNA]</scope>
    <source>
        <strain evidence="8 9">EJB2</strain>
    </source>
</reference>
<accession>A0ABR5BKL9</accession>
<sequence length="683" mass="76043">MHAVKSVQVSSPFQLIFSALLDHLQAVVYHKDKQPSSVKMDIDKMFKLPALPSGGGNKRKMGNLPDPETLKRYKPSEPQSASETMPPPLGGLNGKGKGRAVTVEDEDIEAEYSRGEDVYDGEDDEEGRFFGGGLNREQEQILDIFDAAGEGEQGPTLDLPALRRQIGKFERVVLKNTEQRGKYPDDPSKFIDSESDLDTSLKAFLPLTQNPSLFYPELVKSGIIPILANLLSHENTDIAMDVVEVIQELTDEDVGGEVDDLENEEETGSKTRMAMGQLIDELLNNSLLDLLVSNLSRLDESEDTDSQGVFHILGVFENLLSFMPPLADQIVEETALLQWLLQRIKRKEYDSNKQYASEIMAILLQDSRANMLKLGELDGMDVMLQVLSQYLKKDPGDSEEVEFMENVFNSVCSSLAQPEMKKAFLNSEGVELMVLMMKEKRLAKTRAIKVLDYALQTESGSPACERFVQALGLKTFFSAFMSSASSLKAGGKKNKSKLGAAAATSTIEDEEHMLGILASLFTNLASDSPERIRVIAKFVEGGYEKVERLLEVREAAEGRLGSVIKEIEYERKVMQADEEEITDIEETEWYLRKMDAGLASLQNADYVLAWVCMEDDGAMTHARLLLSRKNMNFKTIAAVLSEFKDNVGDNDELDEEDGQRQAGDVVNTQKMILEHLIAFLEGL</sequence>
<dbReference type="Proteomes" id="UP000054272">
    <property type="component" value="Unassembled WGS sequence"/>
</dbReference>
<evidence type="ECO:0000259" key="7">
    <source>
        <dbReference type="SMART" id="SM01156"/>
    </source>
</evidence>
<dbReference type="InterPro" id="IPR013180">
    <property type="entry name" value="CTNNBL1_N"/>
</dbReference>
<dbReference type="InterPro" id="IPR016024">
    <property type="entry name" value="ARM-type_fold"/>
</dbReference>
<evidence type="ECO:0000256" key="2">
    <source>
        <dbReference type="ARBA" id="ARBA00022553"/>
    </source>
</evidence>
<keyword evidence="3" id="KW-0677">Repeat</keyword>
<evidence type="ECO:0000313" key="9">
    <source>
        <dbReference type="Proteomes" id="UP000054272"/>
    </source>
</evidence>
<evidence type="ECO:0000256" key="4">
    <source>
        <dbReference type="ARBA" id="ARBA00023054"/>
    </source>
</evidence>
<evidence type="ECO:0000256" key="5">
    <source>
        <dbReference type="ARBA" id="ARBA00023242"/>
    </source>
</evidence>
<comment type="subcellular location">
    <subcellularLocation>
        <location evidence="1">Nucleus</location>
    </subcellularLocation>
</comment>
<dbReference type="SUPFAM" id="SSF48371">
    <property type="entry name" value="ARM repeat"/>
    <property type="match status" value="1"/>
</dbReference>
<protein>
    <submittedName>
        <fullName evidence="8">Beta-catenin-like protein 1</fullName>
    </submittedName>
</protein>